<gene>
    <name evidence="6" type="ORF">NBR_LOCUS9910</name>
</gene>
<feature type="compositionally biased region" description="Basic and acidic residues" evidence="4">
    <location>
        <begin position="286"/>
        <end position="312"/>
    </location>
</feature>
<dbReference type="AlphaFoldDB" id="A0A0N4Y2G9"/>
<dbReference type="GO" id="GO:0005730">
    <property type="term" value="C:nucleolus"/>
    <property type="evidence" value="ECO:0007669"/>
    <property type="project" value="TreeGrafter"/>
</dbReference>
<feature type="compositionally biased region" description="Acidic residues" evidence="4">
    <location>
        <begin position="181"/>
        <end position="192"/>
    </location>
</feature>
<feature type="compositionally biased region" description="Basic and acidic residues" evidence="4">
    <location>
        <begin position="410"/>
        <end position="448"/>
    </location>
</feature>
<dbReference type="Pfam" id="PF04935">
    <property type="entry name" value="SURF6"/>
    <property type="match status" value="1"/>
</dbReference>
<evidence type="ECO:0000313" key="8">
    <source>
        <dbReference type="WBParaSite" id="NBR_0000990901-mRNA-1"/>
    </source>
</evidence>
<feature type="domain" description="Ribosomal RNA-processing protein 14/surfeit locus protein 6 C-terminal" evidence="5">
    <location>
        <begin position="269"/>
        <end position="454"/>
    </location>
</feature>
<sequence>MAEVGNTLDVDLLQRIASVEEKMRSICDLIPISSWGFTADVHEKLRQRKHRVVNQQLTAKEKKTLTNVEKQKVARTAGGVCHRVSEVIALLAGNRKSDAEVKKSVPPFKSEKPAEKNIAKSETAEKKEKKSIETVEKNGKKANDLKKEKGQRDSTSAAAAVEAKKVTVVEKKEVVPREGTSSDDDSTDEEVPDVVVKGKKRPVAEEAPVEAKKPKFDVKPVSCESKDQGLDAMEQRQAAIHKLQEKLKSMKEGRQGNKKGDPSVAAKFEQERKLKRRMSKMKLKQRRSEQKKSKVEGVFDEPNRNVKKEHTKEEAVSFSKFDFLVKSDGKKKRLSTAEKKHKFTGKDYKSLITKVEKRKEKLEKLREKEPEKAIELEDEIQWKRVATKAQGVKVKDNIELLQKGLKKKEKMKEKKKEKWANREANVEREKAKKQEKRRDNLRKRTDDKRKKKMKIMKNKGRVL</sequence>
<dbReference type="InterPro" id="IPR007019">
    <property type="entry name" value="SURF6"/>
</dbReference>
<dbReference type="OMA" id="ITSTQWQ"/>
<feature type="compositionally biased region" description="Basic residues" evidence="4">
    <location>
        <begin position="449"/>
        <end position="463"/>
    </location>
</feature>
<keyword evidence="7" id="KW-1185">Reference proteome</keyword>
<evidence type="ECO:0000256" key="2">
    <source>
        <dbReference type="ARBA" id="ARBA00005904"/>
    </source>
</evidence>
<evidence type="ECO:0000313" key="6">
    <source>
        <dbReference type="EMBL" id="VDL73499.1"/>
    </source>
</evidence>
<name>A0A0N4Y2G9_NIPBR</name>
<dbReference type="GO" id="GO:0003677">
    <property type="term" value="F:DNA binding"/>
    <property type="evidence" value="ECO:0007669"/>
    <property type="project" value="TreeGrafter"/>
</dbReference>
<dbReference type="EMBL" id="UYSL01020221">
    <property type="protein sequence ID" value="VDL73499.1"/>
    <property type="molecule type" value="Genomic_DNA"/>
</dbReference>
<dbReference type="PANTHER" id="PTHR14369:SF0">
    <property type="entry name" value="SURFEIT LOCUS PROTEIN 6"/>
    <property type="match status" value="1"/>
</dbReference>
<proteinExistence type="inferred from homology"/>
<evidence type="ECO:0000256" key="4">
    <source>
        <dbReference type="SAM" id="MobiDB-lite"/>
    </source>
</evidence>
<feature type="compositionally biased region" description="Basic and acidic residues" evidence="4">
    <location>
        <begin position="101"/>
        <end position="152"/>
    </location>
</feature>
<comment type="subcellular location">
    <subcellularLocation>
        <location evidence="1">Nucleus</location>
    </subcellularLocation>
</comment>
<feature type="compositionally biased region" description="Basic residues" evidence="4">
    <location>
        <begin position="273"/>
        <end position="285"/>
    </location>
</feature>
<reference evidence="6 7" key="2">
    <citation type="submission" date="2018-11" db="EMBL/GenBank/DDBJ databases">
        <authorList>
            <consortium name="Pathogen Informatics"/>
        </authorList>
    </citation>
    <scope>NUCLEOTIDE SEQUENCE [LARGE SCALE GENOMIC DNA]</scope>
</reference>
<dbReference type="WBParaSite" id="NBR_0000990901-mRNA-1">
    <property type="protein sequence ID" value="NBR_0000990901-mRNA-1"/>
    <property type="gene ID" value="NBR_0000990901"/>
</dbReference>
<dbReference type="PANTHER" id="PTHR14369">
    <property type="entry name" value="SURFEIT LOCUS PROTEIN 6"/>
    <property type="match status" value="1"/>
</dbReference>
<evidence type="ECO:0000256" key="3">
    <source>
        <dbReference type="ARBA" id="ARBA00023242"/>
    </source>
</evidence>
<feature type="compositionally biased region" description="Basic and acidic residues" evidence="4">
    <location>
        <begin position="242"/>
        <end position="261"/>
    </location>
</feature>
<dbReference type="OrthoDB" id="444809at2759"/>
<dbReference type="STRING" id="27835.A0A0N4Y2G9"/>
<reference evidence="8" key="1">
    <citation type="submission" date="2017-02" db="UniProtKB">
        <authorList>
            <consortium name="WormBaseParasite"/>
        </authorList>
    </citation>
    <scope>IDENTIFICATION</scope>
</reference>
<feature type="compositionally biased region" description="Basic and acidic residues" evidence="4">
    <location>
        <begin position="209"/>
        <end position="229"/>
    </location>
</feature>
<evidence type="ECO:0000256" key="1">
    <source>
        <dbReference type="ARBA" id="ARBA00004123"/>
    </source>
</evidence>
<dbReference type="GO" id="GO:0003723">
    <property type="term" value="F:RNA binding"/>
    <property type="evidence" value="ECO:0007669"/>
    <property type="project" value="TreeGrafter"/>
</dbReference>
<feature type="region of interest" description="Disordered" evidence="4">
    <location>
        <begin position="406"/>
        <end position="463"/>
    </location>
</feature>
<accession>A0A0N4Y2G9</accession>
<feature type="region of interest" description="Disordered" evidence="4">
    <location>
        <begin position="101"/>
        <end position="312"/>
    </location>
</feature>
<evidence type="ECO:0000259" key="5">
    <source>
        <dbReference type="Pfam" id="PF04935"/>
    </source>
</evidence>
<feature type="compositionally biased region" description="Basic and acidic residues" evidence="4">
    <location>
        <begin position="162"/>
        <end position="176"/>
    </location>
</feature>
<dbReference type="Proteomes" id="UP000271162">
    <property type="component" value="Unassembled WGS sequence"/>
</dbReference>
<organism evidence="8">
    <name type="scientific">Nippostrongylus brasiliensis</name>
    <name type="common">Rat hookworm</name>
    <dbReference type="NCBI Taxonomy" id="27835"/>
    <lineage>
        <taxon>Eukaryota</taxon>
        <taxon>Metazoa</taxon>
        <taxon>Ecdysozoa</taxon>
        <taxon>Nematoda</taxon>
        <taxon>Chromadorea</taxon>
        <taxon>Rhabditida</taxon>
        <taxon>Rhabditina</taxon>
        <taxon>Rhabditomorpha</taxon>
        <taxon>Strongyloidea</taxon>
        <taxon>Heligmosomidae</taxon>
        <taxon>Nippostrongylus</taxon>
    </lineage>
</organism>
<protein>
    <submittedName>
        <fullName evidence="8">Surfeit locus protein 6 (inferred by orthology to a human protein)</fullName>
    </submittedName>
</protein>
<keyword evidence="3" id="KW-0539">Nucleus</keyword>
<comment type="similarity">
    <text evidence="2">Belongs to the SURF6 family.</text>
</comment>
<dbReference type="GO" id="GO:0042273">
    <property type="term" value="P:ribosomal large subunit biogenesis"/>
    <property type="evidence" value="ECO:0007669"/>
    <property type="project" value="TreeGrafter"/>
</dbReference>
<evidence type="ECO:0000313" key="7">
    <source>
        <dbReference type="Proteomes" id="UP000271162"/>
    </source>
</evidence>
<dbReference type="InterPro" id="IPR029190">
    <property type="entry name" value="Rrp14/SURF6_C"/>
</dbReference>
<dbReference type="GO" id="GO:0042274">
    <property type="term" value="P:ribosomal small subunit biogenesis"/>
    <property type="evidence" value="ECO:0007669"/>
    <property type="project" value="TreeGrafter"/>
</dbReference>